<accession>A0A080LXB4</accession>
<reference evidence="2 3" key="1">
    <citation type="submission" date="2014-02" db="EMBL/GenBank/DDBJ databases">
        <title>Expanding our view of genomic diversity in Candidatus Accumulibacter clades.</title>
        <authorList>
            <person name="Skennerton C.T."/>
            <person name="Barr J.J."/>
            <person name="Slater F.R."/>
            <person name="Bond P.L."/>
            <person name="Tyson G.W."/>
        </authorList>
    </citation>
    <scope>NUCLEOTIDE SEQUENCE [LARGE SCALE GENOMIC DNA]</scope>
    <source>
        <strain evidence="3">BA-91</strain>
    </source>
</reference>
<dbReference type="SUPFAM" id="SSF101898">
    <property type="entry name" value="NHL repeat"/>
    <property type="match status" value="1"/>
</dbReference>
<organism evidence="2 3">
    <name type="scientific">Candidatus Accumulibacter phosphatis</name>
    <dbReference type="NCBI Taxonomy" id="327160"/>
    <lineage>
        <taxon>Bacteria</taxon>
        <taxon>Pseudomonadati</taxon>
        <taxon>Pseudomonadota</taxon>
        <taxon>Betaproteobacteria</taxon>
        <taxon>Candidatus Accumulibacter</taxon>
    </lineage>
</organism>
<comment type="caution">
    <text evidence="2">The sequence shown here is derived from an EMBL/GenBank/DDBJ whole genome shotgun (WGS) entry which is preliminary data.</text>
</comment>
<gene>
    <name evidence="2" type="ORF">AW09_002351</name>
</gene>
<proteinExistence type="predicted"/>
<evidence type="ECO:0000259" key="1">
    <source>
        <dbReference type="Pfam" id="PF12275"/>
    </source>
</evidence>
<name>A0A080LXB4_9PROT</name>
<dbReference type="AlphaFoldDB" id="A0A080LXB4"/>
<evidence type="ECO:0000313" key="2">
    <source>
        <dbReference type="EMBL" id="KFB72470.1"/>
    </source>
</evidence>
<dbReference type="InterPro" id="IPR022060">
    <property type="entry name" value="DUF3616"/>
</dbReference>
<sequence length="307" mass="33619">MPQNDIPIFQPLTGAYEPSGIQQLADGRFLVVEDEEQHALSLLRITGDHVSHTALSAPFWSWGDGDFWKLDDLEGVTADRAGNIYAITSHSRDSDGDERKSRERLVRFRIEGDNVVDPRVVGSLKRDLTAAHPELAASAGIRDVKSEGGLNIEALAMSADQRRLLIGFRSPLLDGRAIIASIENPGAIFDADERPRIGATLTTLDLGGNGIRGMSWVPSLAGYLVVAGPVAREQVEFRLWFWRGGSEDRPRRVSVAGLSGFEHAEGVSPAVIDGRQCIIIVSDDGSRDEDRFARFLILQPDQLRIAD</sequence>
<dbReference type="Proteomes" id="UP000020077">
    <property type="component" value="Unassembled WGS sequence"/>
</dbReference>
<dbReference type="EMBL" id="JDVG02000386">
    <property type="protein sequence ID" value="KFB72470.1"/>
    <property type="molecule type" value="Genomic_DNA"/>
</dbReference>
<evidence type="ECO:0000313" key="3">
    <source>
        <dbReference type="Proteomes" id="UP000020077"/>
    </source>
</evidence>
<dbReference type="Pfam" id="PF12275">
    <property type="entry name" value="DUF3616"/>
    <property type="match status" value="1"/>
</dbReference>
<protein>
    <recommendedName>
        <fullName evidence="1">DUF3616 domain-containing protein</fullName>
    </recommendedName>
</protein>
<feature type="domain" description="DUF3616" evidence="1">
    <location>
        <begin position="147"/>
        <end position="271"/>
    </location>
</feature>